<dbReference type="RefSeq" id="WP_008870711.1">
    <property type="nucleotide sequence ID" value="NZ_ACJN02000003.1"/>
</dbReference>
<keyword evidence="4" id="KW-0677">Repeat</keyword>
<sequence length="94" mass="10330">MANLALCAWEKLELGTAITEPGNAAQLKTGDWKTLHPVTDQEKCIKCGMCQVFCPEFCIHEDSEGFYPADLYYCKGCGICANECPKKAITMTMG</sequence>
<evidence type="ECO:0000259" key="7">
    <source>
        <dbReference type="PROSITE" id="PS51379"/>
    </source>
</evidence>
<keyword evidence="8" id="KW-0670">Pyruvate</keyword>
<dbReference type="PANTHER" id="PTHR43724">
    <property type="entry name" value="PYRUVATE SYNTHASE SUBUNIT PORD"/>
    <property type="match status" value="1"/>
</dbReference>
<dbReference type="GO" id="GO:0051539">
    <property type="term" value="F:4 iron, 4 sulfur cluster binding"/>
    <property type="evidence" value="ECO:0007669"/>
    <property type="project" value="UniProtKB-KW"/>
</dbReference>
<evidence type="ECO:0000256" key="6">
    <source>
        <dbReference type="ARBA" id="ARBA00023014"/>
    </source>
</evidence>
<keyword evidence="3" id="KW-0479">Metal-binding</keyword>
<dbReference type="GO" id="GO:0016625">
    <property type="term" value="F:oxidoreductase activity, acting on the aldehyde or oxo group of donors, iron-sulfur protein as acceptor"/>
    <property type="evidence" value="ECO:0007669"/>
    <property type="project" value="InterPro"/>
</dbReference>
<proteinExistence type="predicted"/>
<dbReference type="PROSITE" id="PS51379">
    <property type="entry name" value="4FE4S_FER_2"/>
    <property type="match status" value="2"/>
</dbReference>
<evidence type="ECO:0000256" key="4">
    <source>
        <dbReference type="ARBA" id="ARBA00022737"/>
    </source>
</evidence>
<keyword evidence="2" id="KW-0004">4Fe-4S</keyword>
<dbReference type="PROSITE" id="PS00198">
    <property type="entry name" value="4FE4S_FER_1"/>
    <property type="match status" value="1"/>
</dbReference>
<dbReference type="OrthoDB" id="9808559at2"/>
<evidence type="ECO:0000256" key="5">
    <source>
        <dbReference type="ARBA" id="ARBA00023004"/>
    </source>
</evidence>
<dbReference type="GO" id="GO:0046872">
    <property type="term" value="F:metal ion binding"/>
    <property type="evidence" value="ECO:0007669"/>
    <property type="project" value="UniProtKB-KW"/>
</dbReference>
<dbReference type="Pfam" id="PF14697">
    <property type="entry name" value="Fer4_21"/>
    <property type="match status" value="1"/>
</dbReference>
<dbReference type="EMBL" id="ACJN02000003">
    <property type="protein sequence ID" value="EFI33353.1"/>
    <property type="molecule type" value="Genomic_DNA"/>
</dbReference>
<comment type="caution">
    <text evidence="8">The sequence shown here is derived from an EMBL/GenBank/DDBJ whole genome shotgun (WGS) entry which is preliminary data.</text>
</comment>
<dbReference type="InterPro" id="IPR017900">
    <property type="entry name" value="4Fe4S_Fe_S_CS"/>
</dbReference>
<evidence type="ECO:0000256" key="2">
    <source>
        <dbReference type="ARBA" id="ARBA00022485"/>
    </source>
</evidence>
<dbReference type="Gene3D" id="3.30.70.20">
    <property type="match status" value="1"/>
</dbReference>
<feature type="domain" description="4Fe-4S ferredoxin-type" evidence="7">
    <location>
        <begin position="35"/>
        <end position="64"/>
    </location>
</feature>
<keyword evidence="6" id="KW-0411">Iron-sulfur</keyword>
<dbReference type="SUPFAM" id="SSF54862">
    <property type="entry name" value="4Fe-4S ferredoxins"/>
    <property type="match status" value="1"/>
</dbReference>
<dbReference type="NCBIfam" id="TIGR02179">
    <property type="entry name" value="PorD_KorD"/>
    <property type="match status" value="1"/>
</dbReference>
<accession>D6SRN7</accession>
<feature type="domain" description="4Fe-4S ferredoxin-type" evidence="7">
    <location>
        <begin position="65"/>
        <end position="94"/>
    </location>
</feature>
<protein>
    <submittedName>
        <fullName evidence="8">Pyruvate ferredoxin/flavodoxin oxidoreductase, delta subunit</fullName>
    </submittedName>
</protein>
<evidence type="ECO:0000313" key="9">
    <source>
        <dbReference type="Proteomes" id="UP000005496"/>
    </source>
</evidence>
<dbReference type="eggNOG" id="COG1144">
    <property type="taxonomic scope" value="Bacteria"/>
</dbReference>
<dbReference type="Proteomes" id="UP000005496">
    <property type="component" value="Unassembled WGS sequence"/>
</dbReference>
<keyword evidence="5" id="KW-0408">Iron</keyword>
<dbReference type="PANTHER" id="PTHR43724:SF1">
    <property type="entry name" value="PYRUVATE SYNTHASE SUBUNIT PORD"/>
    <property type="match status" value="1"/>
</dbReference>
<dbReference type="AlphaFoldDB" id="D6SRN7"/>
<evidence type="ECO:0000313" key="8">
    <source>
        <dbReference type="EMBL" id="EFI33353.1"/>
    </source>
</evidence>
<reference evidence="8" key="1">
    <citation type="submission" date="2010-05" db="EMBL/GenBank/DDBJ databases">
        <title>The draft genome of Desulfonatronospira thiodismutans ASO3-1.</title>
        <authorList>
            <consortium name="US DOE Joint Genome Institute (JGI-PGF)"/>
            <person name="Lucas S."/>
            <person name="Copeland A."/>
            <person name="Lapidus A."/>
            <person name="Cheng J.-F."/>
            <person name="Bruce D."/>
            <person name="Goodwin L."/>
            <person name="Pitluck S."/>
            <person name="Chertkov O."/>
            <person name="Brettin T."/>
            <person name="Detter J.C."/>
            <person name="Han C."/>
            <person name="Land M.L."/>
            <person name="Hauser L."/>
            <person name="Kyrpides N."/>
            <person name="Mikhailova N."/>
            <person name="Muyzer G."/>
            <person name="Woyke T."/>
        </authorList>
    </citation>
    <scope>NUCLEOTIDE SEQUENCE [LARGE SCALE GENOMIC DNA]</scope>
    <source>
        <strain evidence="8">ASO3-1</strain>
    </source>
</reference>
<keyword evidence="9" id="KW-1185">Reference proteome</keyword>
<evidence type="ECO:0000256" key="1">
    <source>
        <dbReference type="ARBA" id="ARBA00001966"/>
    </source>
</evidence>
<name>D6SRN7_9BACT</name>
<gene>
    <name evidence="8" type="ORF">Dthio_PD0681</name>
</gene>
<evidence type="ECO:0000256" key="3">
    <source>
        <dbReference type="ARBA" id="ARBA00022723"/>
    </source>
</evidence>
<dbReference type="InterPro" id="IPR017896">
    <property type="entry name" value="4Fe4S_Fe-S-bd"/>
</dbReference>
<dbReference type="InterPro" id="IPR011898">
    <property type="entry name" value="PorD_KorD"/>
</dbReference>
<comment type="cofactor">
    <cofactor evidence="1">
        <name>[4Fe-4S] cluster</name>
        <dbReference type="ChEBI" id="CHEBI:49883"/>
    </cofactor>
</comment>
<organism evidence="8 9">
    <name type="scientific">Desulfonatronospira thiodismutans ASO3-1</name>
    <dbReference type="NCBI Taxonomy" id="555779"/>
    <lineage>
        <taxon>Bacteria</taxon>
        <taxon>Pseudomonadati</taxon>
        <taxon>Thermodesulfobacteriota</taxon>
        <taxon>Desulfovibrionia</taxon>
        <taxon>Desulfovibrionales</taxon>
        <taxon>Desulfonatronovibrionaceae</taxon>
        <taxon>Desulfonatronospira</taxon>
    </lineage>
</organism>